<accession>A0A2A9PHD0</accession>
<dbReference type="AlphaFoldDB" id="A0A2A9PHD0"/>
<dbReference type="Proteomes" id="UP000037136">
    <property type="component" value="Unassembled WGS sequence"/>
</dbReference>
<name>A0A2A9PHD0_OPHUN</name>
<protein>
    <submittedName>
        <fullName evidence="1">Uncharacterized protein</fullName>
    </submittedName>
</protein>
<reference evidence="1 2" key="1">
    <citation type="journal article" date="2015" name="BMC Genomics">
        <title>Gene expression during zombie ant biting behavior reflects the complexity underlying fungal parasitic behavioral manipulation.</title>
        <authorList>
            <person name="de Bekker C."/>
            <person name="Ohm R.A."/>
            <person name="Loreto R.G."/>
            <person name="Sebastian A."/>
            <person name="Albert I."/>
            <person name="Merrow M."/>
            <person name="Brachmann A."/>
            <person name="Hughes D.P."/>
        </authorList>
    </citation>
    <scope>NUCLEOTIDE SEQUENCE [LARGE SCALE GENOMIC DNA]</scope>
    <source>
        <strain evidence="1 2">SC16a</strain>
    </source>
</reference>
<evidence type="ECO:0000313" key="2">
    <source>
        <dbReference type="Proteomes" id="UP000037136"/>
    </source>
</evidence>
<organism evidence="1 2">
    <name type="scientific">Ophiocordyceps unilateralis</name>
    <name type="common">Zombie-ant fungus</name>
    <name type="synonym">Torrubia unilateralis</name>
    <dbReference type="NCBI Taxonomy" id="268505"/>
    <lineage>
        <taxon>Eukaryota</taxon>
        <taxon>Fungi</taxon>
        <taxon>Dikarya</taxon>
        <taxon>Ascomycota</taxon>
        <taxon>Pezizomycotina</taxon>
        <taxon>Sordariomycetes</taxon>
        <taxon>Hypocreomycetidae</taxon>
        <taxon>Hypocreales</taxon>
        <taxon>Ophiocordycipitaceae</taxon>
        <taxon>Ophiocordyceps</taxon>
    </lineage>
</organism>
<gene>
    <name evidence="1" type="ORF">XA68_10456</name>
</gene>
<reference evidence="1 2" key="2">
    <citation type="journal article" date="2017" name="Sci. Rep.">
        <title>Ant-infecting Ophiocordyceps genomes reveal a high diversity of potential behavioral manipulation genes and a possible major role for enterotoxins.</title>
        <authorList>
            <person name="de Bekker C."/>
            <person name="Ohm R.A."/>
            <person name="Evans H.C."/>
            <person name="Brachmann A."/>
            <person name="Hughes D.P."/>
        </authorList>
    </citation>
    <scope>NUCLEOTIDE SEQUENCE [LARGE SCALE GENOMIC DNA]</scope>
    <source>
        <strain evidence="1 2">SC16a</strain>
    </source>
</reference>
<dbReference type="EMBL" id="LAZP02000110">
    <property type="protein sequence ID" value="PFH60748.1"/>
    <property type="molecule type" value="Genomic_DNA"/>
</dbReference>
<evidence type="ECO:0000313" key="1">
    <source>
        <dbReference type="EMBL" id="PFH60748.1"/>
    </source>
</evidence>
<sequence length="80" mass="8808">MVFSDMVGTPPWQEASSLPDPALELSQGIFFLRDVGREVGKVLLVEKKLSPVGCFEAIVSRQIPPVRHLGLLTPHTLTRV</sequence>
<comment type="caution">
    <text evidence="1">The sequence shown here is derived from an EMBL/GenBank/DDBJ whole genome shotgun (WGS) entry which is preliminary data.</text>
</comment>
<proteinExistence type="predicted"/>
<keyword evidence="2" id="KW-1185">Reference proteome</keyword>